<organism evidence="27 28">
    <name type="scientific">Mola mola</name>
    <name type="common">Ocean sunfish</name>
    <name type="synonym">Tetraodon mola</name>
    <dbReference type="NCBI Taxonomy" id="94237"/>
    <lineage>
        <taxon>Eukaryota</taxon>
        <taxon>Metazoa</taxon>
        <taxon>Chordata</taxon>
        <taxon>Craniata</taxon>
        <taxon>Vertebrata</taxon>
        <taxon>Euteleostomi</taxon>
        <taxon>Actinopterygii</taxon>
        <taxon>Neopterygii</taxon>
        <taxon>Teleostei</taxon>
        <taxon>Neoteleostei</taxon>
        <taxon>Acanthomorphata</taxon>
        <taxon>Eupercaria</taxon>
        <taxon>Tetraodontiformes</taxon>
        <taxon>Molidae</taxon>
        <taxon>Mola</taxon>
    </lineage>
</organism>
<comment type="catalytic activity">
    <reaction evidence="17">
        <text>an alpha-Neu5Ac-(2-&gt;3)-beta-D-Gal-(1-&gt;4)-beta-D-GlcNAc-(1-&gt;3)-beta-D-Gal-(1-&gt;4)-beta-D-GlcNAc derivative + GDP-beta-L-fucose = an alpha-Neu5Ac-(2-&gt;3)-beta-D-Gal-(1-&gt;4)-beta-D-GlcNAc-(1-&gt;3)-beta-D-Gal-(1-&gt;4)-[alpha-L-Fuc-(1-&gt;3)]-beta-D-GlcNAc derivative + GDP + H(+)</text>
        <dbReference type="Rhea" id="RHEA:68044"/>
        <dbReference type="ChEBI" id="CHEBI:15378"/>
        <dbReference type="ChEBI" id="CHEBI:57273"/>
        <dbReference type="ChEBI" id="CHEBI:58189"/>
        <dbReference type="ChEBI" id="CHEBI:145343"/>
        <dbReference type="ChEBI" id="CHEBI:176900"/>
    </reaction>
    <physiologicalReaction direction="left-to-right" evidence="17">
        <dbReference type="Rhea" id="RHEA:68045"/>
    </physiologicalReaction>
</comment>
<comment type="catalytic activity">
    <reaction evidence="20">
        <text>a neolactoside nLc4Cer + GDP-beta-L-fucose = a neolactoside III(3)-alpha-Fuc-nLc4Cer + GDP + H(+)</text>
        <dbReference type="Rhea" id="RHEA:48376"/>
        <dbReference type="ChEBI" id="CHEBI:15378"/>
        <dbReference type="ChEBI" id="CHEBI:57273"/>
        <dbReference type="ChEBI" id="CHEBI:58189"/>
        <dbReference type="ChEBI" id="CHEBI:90376"/>
        <dbReference type="ChEBI" id="CHEBI:90379"/>
    </reaction>
    <physiologicalReaction direction="left-to-right" evidence="20">
        <dbReference type="Rhea" id="RHEA:48377"/>
    </physiologicalReaction>
</comment>
<evidence type="ECO:0000313" key="27">
    <source>
        <dbReference type="Ensembl" id="ENSMMOP00000016892.1"/>
    </source>
</evidence>
<evidence type="ECO:0000256" key="11">
    <source>
        <dbReference type="ARBA" id="ARBA00023098"/>
    </source>
</evidence>
<dbReference type="EC" id="2.4.1.-" evidence="24"/>
<dbReference type="InterPro" id="IPR001503">
    <property type="entry name" value="Glyco_trans_10"/>
</dbReference>
<dbReference type="Proteomes" id="UP000261620">
    <property type="component" value="Unplaced"/>
</dbReference>
<dbReference type="Ensembl" id="ENSMMOT00000017169.1">
    <property type="protein sequence ID" value="ENSMMOP00000016892.1"/>
    <property type="gene ID" value="ENSMMOG00000012858.1"/>
</dbReference>
<evidence type="ECO:0000256" key="23">
    <source>
        <dbReference type="ARBA" id="ARBA00043838"/>
    </source>
</evidence>
<dbReference type="STRING" id="94237.ENSMMOP00000016892"/>
<dbReference type="GO" id="GO:0017083">
    <property type="term" value="F:4-galactosyl-N-acetylglucosaminide 3-alpha-L-fucosyltransferase activity"/>
    <property type="evidence" value="ECO:0007669"/>
    <property type="project" value="UniProtKB-EC"/>
</dbReference>
<proteinExistence type="inferred from homology"/>
<dbReference type="InterPro" id="IPR055270">
    <property type="entry name" value="Glyco_tran_10_C"/>
</dbReference>
<comment type="subunit">
    <text evidence="4">Homodimer.</text>
</comment>
<evidence type="ECO:0000256" key="6">
    <source>
        <dbReference type="ARBA" id="ARBA00022679"/>
    </source>
</evidence>
<comment type="pathway">
    <text evidence="1">Protein modification; protein glycosylation.</text>
</comment>
<evidence type="ECO:0000313" key="28">
    <source>
        <dbReference type="Proteomes" id="UP000261620"/>
    </source>
</evidence>
<evidence type="ECO:0000256" key="13">
    <source>
        <dbReference type="ARBA" id="ARBA00023157"/>
    </source>
</evidence>
<evidence type="ECO:0000256" key="10">
    <source>
        <dbReference type="ARBA" id="ARBA00023034"/>
    </source>
</evidence>
<evidence type="ECO:0000256" key="9">
    <source>
        <dbReference type="ARBA" id="ARBA00022989"/>
    </source>
</evidence>
<evidence type="ECO:0000259" key="26">
    <source>
        <dbReference type="Pfam" id="PF17039"/>
    </source>
</evidence>
<keyword evidence="6 24" id="KW-0808">Transferase</keyword>
<comment type="catalytic activity">
    <reaction evidence="23">
        <text>an alpha-L-Fuc-(1-&gt;2)-beta-D-Gal-(1-&gt;4)-beta-D-GlcNAc derivative + GDP-beta-L-fucose = an alpha-L-Fuc-(1-&gt;2)-beta-D-Gal-(1-&gt;4)-[alpha-L-Fuc-(1-&gt;3)]-beta-D-GlcNAc derivative + GDP + H(+)</text>
        <dbReference type="Rhea" id="RHEA:77191"/>
        <dbReference type="ChEBI" id="CHEBI:15378"/>
        <dbReference type="ChEBI" id="CHEBI:57273"/>
        <dbReference type="ChEBI" id="CHEBI:58189"/>
        <dbReference type="ChEBI" id="CHEBI:133510"/>
        <dbReference type="ChEBI" id="CHEBI:195560"/>
    </reaction>
    <physiologicalReaction direction="left-to-right" evidence="23">
        <dbReference type="Rhea" id="RHEA:77192"/>
    </physiologicalReaction>
</comment>
<keyword evidence="8" id="KW-0735">Signal-anchor</keyword>
<reference evidence="27" key="2">
    <citation type="submission" date="2025-09" db="UniProtKB">
        <authorList>
            <consortium name="Ensembl"/>
        </authorList>
    </citation>
    <scope>IDENTIFICATION</scope>
</reference>
<sequence>RCFQQFLLGMQNPHTFSKEILHFYFEASSGDMSGVSPEVKQTSKPVLLLWFWPENKRFHLQSCKKFFHIDDCILTDDKTLESKAQGVLVFHRAISEDLSNLPTSRTRFQRWIWFNTDSPTNTQRIPGLQGLFNLTMTHRKDADIQIRWHVTARKSMDKEFVLPTKERLLCWIVDDKRMNKKSGDSYTYFVTLSKHIKVDIYDRTSDDVKGKKYFSVISGCKFYLSFENSIHRDYITETFTGPLAAGTVPIALGPPRRNYENFAPGSSFIHVNDFSDAEALAQFLLRLDKDNEAYMRYFDWWKFYNLRQQFSEEKHEFVHAICQACRYLGLRKEYRYVPDLYKWFLE</sequence>
<dbReference type="Gene3D" id="3.40.50.11660">
    <property type="entry name" value="Glycosyl transferase family 10, C-terminal domain"/>
    <property type="match status" value="1"/>
</dbReference>
<keyword evidence="11" id="KW-0443">Lipid metabolism</keyword>
<evidence type="ECO:0000256" key="12">
    <source>
        <dbReference type="ARBA" id="ARBA00023136"/>
    </source>
</evidence>
<dbReference type="AlphaFoldDB" id="A0A3Q3WWI4"/>
<comment type="subcellular location">
    <subcellularLocation>
        <location evidence="24">Golgi apparatus</location>
        <location evidence="24">Golgi stack membrane</location>
        <topology evidence="24">Single-pass type II membrane protein</topology>
    </subcellularLocation>
    <subcellularLocation>
        <location evidence="21">Golgi apparatus</location>
        <location evidence="21">trans-Golgi network membrane</location>
        <topology evidence="21">Single-pass type II membrane protein</topology>
    </subcellularLocation>
</comment>
<comment type="catalytic activity">
    <reaction evidence="19">
        <text>an N-acetyl-alpha-neuraminyl-(2-&gt;3)-beta-D-galactosyl-(1-&gt;4)-N-acetyl-beta-D-glucosaminyl derivative + GDP-beta-L-fucose = an alpha-Neu5Ac-(2-&gt;3)-beta-D-Gal-(1-&gt;4)-[alpha-L-Fuc-(1-&gt;3)]-beta-D-GlcNAc derivative + GDP + H(+)</text>
        <dbReference type="Rhea" id="RHEA:56076"/>
        <dbReference type="ChEBI" id="CHEBI:15378"/>
        <dbReference type="ChEBI" id="CHEBI:57273"/>
        <dbReference type="ChEBI" id="CHEBI:58189"/>
        <dbReference type="ChEBI" id="CHEBI:136545"/>
        <dbReference type="ChEBI" id="CHEBI:139509"/>
    </reaction>
    <physiologicalReaction direction="left-to-right" evidence="19">
        <dbReference type="Rhea" id="RHEA:56077"/>
    </physiologicalReaction>
</comment>
<dbReference type="SUPFAM" id="SSF53756">
    <property type="entry name" value="UDP-Glycosyltransferase/glycogen phosphorylase"/>
    <property type="match status" value="1"/>
</dbReference>
<comment type="catalytic activity">
    <reaction evidence="16">
        <text>alpha-D-galactosyl-(1-&gt;3)-beta-D-galactosyl-(1-&gt;4)-N-acetyl-beta-D-glucosaminyl-(1-&gt;3)-beta-D-galactosyl-(1-&gt;4)-beta-D-glucosyl-(1&lt;-&gt;1')-ceramide + GDP-beta-L-fucose = a neolactoside IV(3)-alpha-Gal,III(3)-alpha-Fuc-nLc4Cer + GDP + H(+)</text>
        <dbReference type="Rhea" id="RHEA:48380"/>
        <dbReference type="ChEBI" id="CHEBI:15378"/>
        <dbReference type="ChEBI" id="CHEBI:57273"/>
        <dbReference type="ChEBI" id="CHEBI:58189"/>
        <dbReference type="ChEBI" id="CHEBI:90380"/>
        <dbReference type="ChEBI" id="CHEBI:90381"/>
    </reaction>
    <physiologicalReaction direction="left-to-right" evidence="16">
        <dbReference type="Rhea" id="RHEA:48381"/>
    </physiologicalReaction>
</comment>
<keyword evidence="5 24" id="KW-0328">Glycosyltransferase</keyword>
<dbReference type="GO" id="GO:0006629">
    <property type="term" value="P:lipid metabolic process"/>
    <property type="evidence" value="ECO:0007669"/>
    <property type="project" value="UniProtKB-KW"/>
</dbReference>
<evidence type="ECO:0000256" key="17">
    <source>
        <dbReference type="ARBA" id="ARBA00036234"/>
    </source>
</evidence>
<keyword evidence="10 24" id="KW-0333">Golgi apparatus</keyword>
<evidence type="ECO:0000256" key="7">
    <source>
        <dbReference type="ARBA" id="ARBA00022692"/>
    </source>
</evidence>
<dbReference type="InterPro" id="IPR031481">
    <property type="entry name" value="Glyco_tran_10_N"/>
</dbReference>
<evidence type="ECO:0000256" key="5">
    <source>
        <dbReference type="ARBA" id="ARBA00022676"/>
    </source>
</evidence>
<keyword evidence="13" id="KW-1015">Disulfide bond</keyword>
<dbReference type="UniPathway" id="UPA00378"/>
<comment type="catalytic activity">
    <reaction evidence="22">
        <text>beta-D-Gal-(1-&gt;4)-beta-D-GlcNAc-(1-&gt;3)-beta-D-Gal-(1-&gt;4)-D-Glc + GDP-beta-L-fucose = beta-D-Gal-(1-&gt;4)-[alpha-L-Fuc-(1-&gt;3)]-beta-D-GlcNAc-(1-&gt;3)-beta-D-Gal-(1-&gt;4)-D-Glc + GDP + H(+)</text>
        <dbReference type="Rhea" id="RHEA:77187"/>
        <dbReference type="ChEBI" id="CHEBI:15378"/>
        <dbReference type="ChEBI" id="CHEBI:57273"/>
        <dbReference type="ChEBI" id="CHEBI:58189"/>
        <dbReference type="ChEBI" id="CHEBI:60239"/>
        <dbReference type="ChEBI" id="CHEBI:61352"/>
    </reaction>
    <physiologicalReaction direction="left-to-right" evidence="22">
        <dbReference type="Rhea" id="RHEA:77188"/>
    </physiologicalReaction>
</comment>
<evidence type="ECO:0000256" key="19">
    <source>
        <dbReference type="ARBA" id="ARBA00036481"/>
    </source>
</evidence>
<dbReference type="PANTHER" id="PTHR11929:SF10">
    <property type="entry name" value="4-GALACTOSYL-N-ACETYLGLUCOSAMINIDE 3-ALPHA-L-FUCOSYLTRANSFERASE 9"/>
    <property type="match status" value="1"/>
</dbReference>
<keyword evidence="28" id="KW-1185">Reference proteome</keyword>
<evidence type="ECO:0000256" key="3">
    <source>
        <dbReference type="ARBA" id="ARBA00008919"/>
    </source>
</evidence>
<keyword evidence="14" id="KW-0325">Glycoprotein</keyword>
<dbReference type="OMA" id="VEYSMEV"/>
<reference evidence="27" key="1">
    <citation type="submission" date="2025-08" db="UniProtKB">
        <authorList>
            <consortium name="Ensembl"/>
        </authorList>
    </citation>
    <scope>IDENTIFICATION</scope>
</reference>
<accession>A0A3Q3WWI4</accession>
<keyword evidence="9" id="KW-1133">Transmembrane helix</keyword>
<evidence type="ECO:0000256" key="18">
    <source>
        <dbReference type="ARBA" id="ARBA00036295"/>
    </source>
</evidence>
<feature type="domain" description="Fucosyltransferase N-terminal" evidence="26">
    <location>
        <begin position="43"/>
        <end position="148"/>
    </location>
</feature>
<evidence type="ECO:0000259" key="25">
    <source>
        <dbReference type="Pfam" id="PF00852"/>
    </source>
</evidence>
<name>A0A3Q3WWI4_MOLML</name>
<evidence type="ECO:0000256" key="2">
    <source>
        <dbReference type="ARBA" id="ARBA00004934"/>
    </source>
</evidence>
<protein>
    <recommendedName>
        <fullName evidence="24">Fucosyltransferase</fullName>
        <ecNumber evidence="24">2.4.1.-</ecNumber>
    </recommendedName>
</protein>
<keyword evidence="7 24" id="KW-0812">Transmembrane</keyword>
<comment type="catalytic activity">
    <reaction evidence="18">
        <text>alpha-N-glycoloylneuraminosyl-(2-&gt;3)-beta-D-galactosyl-(1-&gt;4)-N-acetyl-beta-D-glucosaminyl-(1-&gt;3)-beta-D-galactosyl-(1-&gt;4)-N-acetyl-beta-D-glucosaminyl-(1-&gt;3)-beta-D-galactosyl-(1-&gt;4)-beta-D-glucosyl-(1&lt;-&gt;1')-ceramide + GDP-beta-L-fucose = alpha-N-glycoloylneuraminosyl-(2-&gt;3)-beta-D-galactosyl-(1-&gt;4)-N-acetyl-beta-D-glucosaminyl-(1-&gt;3)-beta-D-galactosyl-(1-&gt;4)-[alpha-L-fucosyl-(1-&gt;3)]-N-acetyl-beta-D-glucosaminyl-(1-&gt;3)-beta-D-galactosyl-(1-&gt;4)-beta-D-glucosyl-(1&lt;-&gt;1')-ceramide + GDP + H(+)</text>
        <dbReference type="Rhea" id="RHEA:48388"/>
        <dbReference type="ChEBI" id="CHEBI:15378"/>
        <dbReference type="ChEBI" id="CHEBI:57273"/>
        <dbReference type="ChEBI" id="CHEBI:58189"/>
        <dbReference type="ChEBI" id="CHEBI:90383"/>
        <dbReference type="ChEBI" id="CHEBI:90384"/>
    </reaction>
    <physiologicalReaction direction="left-to-right" evidence="18">
        <dbReference type="Rhea" id="RHEA:48389"/>
    </physiologicalReaction>
</comment>
<dbReference type="InterPro" id="IPR038577">
    <property type="entry name" value="GT10-like_C_sf"/>
</dbReference>
<dbReference type="PANTHER" id="PTHR11929">
    <property type="entry name" value="ALPHA- 1,3 -FUCOSYLTRANSFERASE"/>
    <property type="match status" value="1"/>
</dbReference>
<evidence type="ECO:0000256" key="22">
    <source>
        <dbReference type="ARBA" id="ARBA00043828"/>
    </source>
</evidence>
<dbReference type="Pfam" id="PF17039">
    <property type="entry name" value="Glyco_tran_10_N"/>
    <property type="match status" value="1"/>
</dbReference>
<evidence type="ECO:0000256" key="20">
    <source>
        <dbReference type="ARBA" id="ARBA00036757"/>
    </source>
</evidence>
<evidence type="ECO:0000256" key="8">
    <source>
        <dbReference type="ARBA" id="ARBA00022968"/>
    </source>
</evidence>
<evidence type="ECO:0000256" key="24">
    <source>
        <dbReference type="RuleBase" id="RU003832"/>
    </source>
</evidence>
<evidence type="ECO:0000256" key="4">
    <source>
        <dbReference type="ARBA" id="ARBA00011738"/>
    </source>
</evidence>
<comment type="pathway">
    <text evidence="2">Glycolipid biosynthesis.</text>
</comment>
<comment type="similarity">
    <text evidence="3 24">Belongs to the glycosyltransferase 10 family.</text>
</comment>
<evidence type="ECO:0000256" key="16">
    <source>
        <dbReference type="ARBA" id="ARBA00036053"/>
    </source>
</evidence>
<keyword evidence="12" id="KW-0472">Membrane</keyword>
<dbReference type="Pfam" id="PF00852">
    <property type="entry name" value="Glyco_transf_10"/>
    <property type="match status" value="1"/>
</dbReference>
<comment type="catalytic activity">
    <reaction evidence="15">
        <text>a beta-D-galactosyl-(1-&gt;4)-N-acetyl-beta-D-glucosaminyl derivative + GDP-beta-L-fucose = a beta-D-galactosyl-(1-&gt;4)-[alpha-L-fucosyl-(1-&gt;3)]-N-acetyl-beta-D-glucosaminyl derivative + GDP + H(+)</text>
        <dbReference type="Rhea" id="RHEA:14257"/>
        <dbReference type="ChEBI" id="CHEBI:15378"/>
        <dbReference type="ChEBI" id="CHEBI:57273"/>
        <dbReference type="ChEBI" id="CHEBI:58189"/>
        <dbReference type="ChEBI" id="CHEBI:133507"/>
        <dbReference type="ChEBI" id="CHEBI:137941"/>
        <dbReference type="EC" id="2.4.1.152"/>
    </reaction>
    <physiologicalReaction direction="left-to-right" evidence="15">
        <dbReference type="Rhea" id="RHEA:14258"/>
    </physiologicalReaction>
</comment>
<dbReference type="GO" id="GO:0032580">
    <property type="term" value="C:Golgi cisterna membrane"/>
    <property type="evidence" value="ECO:0007669"/>
    <property type="project" value="UniProtKB-SubCell"/>
</dbReference>
<evidence type="ECO:0000256" key="15">
    <source>
        <dbReference type="ARBA" id="ARBA00029329"/>
    </source>
</evidence>
<evidence type="ECO:0000256" key="14">
    <source>
        <dbReference type="ARBA" id="ARBA00023180"/>
    </source>
</evidence>
<evidence type="ECO:0000256" key="21">
    <source>
        <dbReference type="ARBA" id="ARBA00037848"/>
    </source>
</evidence>
<evidence type="ECO:0000256" key="1">
    <source>
        <dbReference type="ARBA" id="ARBA00004922"/>
    </source>
</evidence>
<feature type="domain" description="Fucosyltransferase C-terminal" evidence="25">
    <location>
        <begin position="163"/>
        <end position="343"/>
    </location>
</feature>